<evidence type="ECO:0000256" key="1">
    <source>
        <dbReference type="SAM" id="MobiDB-lite"/>
    </source>
</evidence>
<protein>
    <submittedName>
        <fullName evidence="2">Uncharacterized protein</fullName>
    </submittedName>
</protein>
<proteinExistence type="predicted"/>
<gene>
    <name evidence="2" type="ORF">Sdagh_57110</name>
</gene>
<dbReference type="EMBL" id="BNDX01000016">
    <property type="protein sequence ID" value="GHI33981.1"/>
    <property type="molecule type" value="Genomic_DNA"/>
</dbReference>
<reference evidence="2" key="1">
    <citation type="submission" date="2024-05" db="EMBL/GenBank/DDBJ databases">
        <title>Whole genome shotgun sequence of Streptomyces daghestanicus NBRC 12762.</title>
        <authorList>
            <person name="Komaki H."/>
            <person name="Tamura T."/>
        </authorList>
    </citation>
    <scope>NUCLEOTIDE SEQUENCE</scope>
    <source>
        <strain evidence="2">NBRC 12762</strain>
    </source>
</reference>
<sequence length="102" mass="11420">MPYTLFHFRTPDEFVVRGTSTGTGGIDTLMEDPPGETQSSYHFPPYSERELNTLYGALHTADSDMEKKQILTSYGLTVDEAQEYFRGYPGYTDPPHSEGSST</sequence>
<keyword evidence="3" id="KW-1185">Reference proteome</keyword>
<dbReference type="Proteomes" id="UP001052655">
    <property type="component" value="Unassembled WGS sequence"/>
</dbReference>
<accession>A0ABQ3Q9P1</accession>
<evidence type="ECO:0000313" key="3">
    <source>
        <dbReference type="Proteomes" id="UP001052655"/>
    </source>
</evidence>
<comment type="caution">
    <text evidence="2">The sequence shown here is derived from an EMBL/GenBank/DDBJ whole genome shotgun (WGS) entry which is preliminary data.</text>
</comment>
<feature type="region of interest" description="Disordered" evidence="1">
    <location>
        <begin position="18"/>
        <end position="41"/>
    </location>
</feature>
<evidence type="ECO:0000313" key="2">
    <source>
        <dbReference type="EMBL" id="GHI33981.1"/>
    </source>
</evidence>
<name>A0ABQ3Q9P1_9ACTN</name>
<organism evidence="2 3">
    <name type="scientific">Streptomyces daghestanicus</name>
    <dbReference type="NCBI Taxonomy" id="66885"/>
    <lineage>
        <taxon>Bacteria</taxon>
        <taxon>Bacillati</taxon>
        <taxon>Actinomycetota</taxon>
        <taxon>Actinomycetes</taxon>
        <taxon>Kitasatosporales</taxon>
        <taxon>Streptomycetaceae</taxon>
        <taxon>Streptomyces</taxon>
    </lineage>
</organism>